<feature type="compositionally biased region" description="Basic residues" evidence="1">
    <location>
        <begin position="19"/>
        <end position="38"/>
    </location>
</feature>
<organism evidence="2 3">
    <name type="scientific">Diatraea saccharalis</name>
    <name type="common">sugarcane borer</name>
    <dbReference type="NCBI Taxonomy" id="40085"/>
    <lineage>
        <taxon>Eukaryota</taxon>
        <taxon>Metazoa</taxon>
        <taxon>Ecdysozoa</taxon>
        <taxon>Arthropoda</taxon>
        <taxon>Hexapoda</taxon>
        <taxon>Insecta</taxon>
        <taxon>Pterygota</taxon>
        <taxon>Neoptera</taxon>
        <taxon>Endopterygota</taxon>
        <taxon>Lepidoptera</taxon>
        <taxon>Glossata</taxon>
        <taxon>Ditrysia</taxon>
        <taxon>Pyraloidea</taxon>
        <taxon>Crambidae</taxon>
        <taxon>Crambinae</taxon>
        <taxon>Diatraea</taxon>
    </lineage>
</organism>
<feature type="region of interest" description="Disordered" evidence="1">
    <location>
        <begin position="268"/>
        <end position="312"/>
    </location>
</feature>
<evidence type="ECO:0000313" key="3">
    <source>
        <dbReference type="Proteomes" id="UP001153714"/>
    </source>
</evidence>
<feature type="region of interest" description="Disordered" evidence="1">
    <location>
        <begin position="200"/>
        <end position="230"/>
    </location>
</feature>
<dbReference type="Proteomes" id="UP001153714">
    <property type="component" value="Chromosome 4"/>
</dbReference>
<feature type="region of interest" description="Disordered" evidence="1">
    <location>
        <begin position="1"/>
        <end position="63"/>
    </location>
</feature>
<evidence type="ECO:0000256" key="1">
    <source>
        <dbReference type="SAM" id="MobiDB-lite"/>
    </source>
</evidence>
<gene>
    <name evidence="2" type="ORF">DIATSA_LOCUS9638</name>
</gene>
<evidence type="ECO:0000313" key="2">
    <source>
        <dbReference type="EMBL" id="CAH0759301.1"/>
    </source>
</evidence>
<reference evidence="2" key="1">
    <citation type="submission" date="2021-12" db="EMBL/GenBank/DDBJ databases">
        <authorList>
            <person name="King R."/>
        </authorList>
    </citation>
    <scope>NUCLEOTIDE SEQUENCE</scope>
</reference>
<accession>A0A9P0G0D4</accession>
<sequence length="312" mass="35557">MTDASSDGESVEENLSQIRKVHKLLHSSSKSKPRRKKKMPPELKIIPAQTSDSPYHSDYEKKVSKSIRPRSVSMFNEAIEKPKLKPASWHRFRGLPPPKHISDVKNKNTQPTELQVKLNSLKRNVWSGMPSEEKGPLSWGISSFAMNSYFTDSEALLRSCSQKLEELKGERKKSKEEKKKKKIKKNHLKVPNVAENVIDPLNKLKSSKKKGKFKHSKSENSPYMNNPSFTDIPIKNVTSLIQKTSPNEGKQAKSRFRKGAIVTTAIQSKKNGNKMNHLITSENSDSEDSSQFMKNIKKKTKMSKPNLRKHRI</sequence>
<feature type="region of interest" description="Disordered" evidence="1">
    <location>
        <begin position="166"/>
        <end position="187"/>
    </location>
</feature>
<feature type="compositionally biased region" description="Basic residues" evidence="1">
    <location>
        <begin position="178"/>
        <end position="187"/>
    </location>
</feature>
<feature type="compositionally biased region" description="Polar residues" evidence="1">
    <location>
        <begin position="219"/>
        <end position="229"/>
    </location>
</feature>
<feature type="compositionally biased region" description="Basic and acidic residues" evidence="1">
    <location>
        <begin position="166"/>
        <end position="177"/>
    </location>
</feature>
<feature type="compositionally biased region" description="Polar residues" evidence="1">
    <location>
        <begin position="1"/>
        <end position="17"/>
    </location>
</feature>
<dbReference type="OrthoDB" id="10253041at2759"/>
<proteinExistence type="predicted"/>
<feature type="compositionally biased region" description="Basic residues" evidence="1">
    <location>
        <begin position="295"/>
        <end position="312"/>
    </location>
</feature>
<protein>
    <submittedName>
        <fullName evidence="2">Uncharacterized protein</fullName>
    </submittedName>
</protein>
<feature type="compositionally biased region" description="Polar residues" evidence="1">
    <location>
        <begin position="268"/>
        <end position="293"/>
    </location>
</feature>
<dbReference type="AlphaFoldDB" id="A0A9P0G0D4"/>
<reference evidence="2" key="2">
    <citation type="submission" date="2022-10" db="EMBL/GenBank/DDBJ databases">
        <authorList>
            <consortium name="ENA_rothamsted_submissions"/>
            <consortium name="culmorum"/>
            <person name="King R."/>
        </authorList>
    </citation>
    <scope>NUCLEOTIDE SEQUENCE</scope>
</reference>
<keyword evidence="3" id="KW-1185">Reference proteome</keyword>
<dbReference type="EMBL" id="OU893335">
    <property type="protein sequence ID" value="CAH0759301.1"/>
    <property type="molecule type" value="Genomic_DNA"/>
</dbReference>
<feature type="compositionally biased region" description="Basic residues" evidence="1">
    <location>
        <begin position="205"/>
        <end position="215"/>
    </location>
</feature>
<feature type="region of interest" description="Disordered" evidence="1">
    <location>
        <begin position="88"/>
        <end position="112"/>
    </location>
</feature>
<name>A0A9P0G0D4_9NEOP</name>